<proteinExistence type="predicted"/>
<sequence>MHESLSCNTTQPNKSSNTSSNIFSSSIFHSRPTLKTDVMNGSHVNPNSVNGNHSLPIIVINRHPDAGTFAVVSQLVRQLTPWDVKRLPGLGSRAEDEFFLARSPDTFNTCYVFEDCIIDNMEGLVIMEMYIEMAKKRRCPLIVINLVCLPRPKPGQNVPPLMWKNRNGLFWTDLNLSARSLNATAELIAGHTRIECNDRWYCS</sequence>
<evidence type="ECO:0000313" key="2">
    <source>
        <dbReference type="EMBL" id="OBS23020.1"/>
    </source>
</evidence>
<evidence type="ECO:0000256" key="1">
    <source>
        <dbReference type="SAM" id="MobiDB-lite"/>
    </source>
</evidence>
<name>A0A1B8ARA2_FUSPO</name>
<gene>
    <name evidence="2" type="ORF">FPOA_09339</name>
</gene>
<dbReference type="AlphaFoldDB" id="A0A1B8ARA2"/>
<feature type="compositionally biased region" description="Polar residues" evidence="1">
    <location>
        <begin position="1"/>
        <end position="14"/>
    </location>
</feature>
<dbReference type="EMBL" id="LYXU01000003">
    <property type="protein sequence ID" value="OBS23020.1"/>
    <property type="molecule type" value="Genomic_DNA"/>
</dbReference>
<accession>A0A1B8ARA2</accession>
<keyword evidence="3" id="KW-1185">Reference proteome</keyword>
<organism evidence="2 3">
    <name type="scientific">Fusarium poae</name>
    <dbReference type="NCBI Taxonomy" id="36050"/>
    <lineage>
        <taxon>Eukaryota</taxon>
        <taxon>Fungi</taxon>
        <taxon>Dikarya</taxon>
        <taxon>Ascomycota</taxon>
        <taxon>Pezizomycotina</taxon>
        <taxon>Sordariomycetes</taxon>
        <taxon>Hypocreomycetidae</taxon>
        <taxon>Hypocreales</taxon>
        <taxon>Nectriaceae</taxon>
        <taxon>Fusarium</taxon>
    </lineage>
</organism>
<reference evidence="2 3" key="1">
    <citation type="submission" date="2016-06" db="EMBL/GenBank/DDBJ databases">
        <title>Living apart together: crosstalk between the core and supernumerary genomes in a fungal plant pathogen.</title>
        <authorList>
            <person name="Vanheule A."/>
            <person name="Audenaert K."/>
            <person name="Warris S."/>
            <person name="Van De Geest H."/>
            <person name="Schijlen E."/>
            <person name="Hofte M."/>
            <person name="De Saeger S."/>
            <person name="Haesaert G."/>
            <person name="Waalwijk C."/>
            <person name="Van Der Lee T."/>
        </authorList>
    </citation>
    <scope>NUCLEOTIDE SEQUENCE [LARGE SCALE GENOMIC DNA]</scope>
    <source>
        <strain evidence="2 3">2516</strain>
    </source>
</reference>
<protein>
    <submittedName>
        <fullName evidence="2">Uncharacterized protein</fullName>
    </submittedName>
</protein>
<evidence type="ECO:0000313" key="3">
    <source>
        <dbReference type="Proteomes" id="UP000091967"/>
    </source>
</evidence>
<comment type="caution">
    <text evidence="2">The sequence shown here is derived from an EMBL/GenBank/DDBJ whole genome shotgun (WGS) entry which is preliminary data.</text>
</comment>
<dbReference type="Proteomes" id="UP000091967">
    <property type="component" value="Unassembled WGS sequence"/>
</dbReference>
<dbReference type="OrthoDB" id="5426988at2759"/>
<feature type="region of interest" description="Disordered" evidence="1">
    <location>
        <begin position="1"/>
        <end position="22"/>
    </location>
</feature>